<protein>
    <recommendedName>
        <fullName evidence="4">Magnesium citrate secondary transporter</fullName>
    </recommendedName>
</protein>
<dbReference type="EMBL" id="QNUE01000013">
    <property type="protein sequence ID" value="REC65621.1"/>
    <property type="molecule type" value="Genomic_DNA"/>
</dbReference>
<feature type="transmembrane region" description="Helical" evidence="1">
    <location>
        <begin position="67"/>
        <end position="84"/>
    </location>
</feature>
<evidence type="ECO:0000313" key="3">
    <source>
        <dbReference type="Proteomes" id="UP000256769"/>
    </source>
</evidence>
<keyword evidence="1" id="KW-1133">Transmembrane helix</keyword>
<gene>
    <name evidence="2" type="ORF">DRF59_15720</name>
</gene>
<organism evidence="2 3">
    <name type="scientific">Chryseobacterium flavum</name>
    <dbReference type="NCBI Taxonomy" id="415851"/>
    <lineage>
        <taxon>Bacteria</taxon>
        <taxon>Pseudomonadati</taxon>
        <taxon>Bacteroidota</taxon>
        <taxon>Flavobacteriia</taxon>
        <taxon>Flavobacteriales</taxon>
        <taxon>Weeksellaceae</taxon>
        <taxon>Chryseobacterium group</taxon>
        <taxon>Chryseobacterium</taxon>
    </lineage>
</organism>
<proteinExistence type="predicted"/>
<name>A0A3D9CIP1_9FLAO</name>
<keyword evidence="1" id="KW-0472">Membrane</keyword>
<feature type="transmembrane region" description="Helical" evidence="1">
    <location>
        <begin position="6"/>
        <end position="22"/>
    </location>
</feature>
<dbReference type="Proteomes" id="UP000256769">
    <property type="component" value="Unassembled WGS sequence"/>
</dbReference>
<evidence type="ECO:0000313" key="2">
    <source>
        <dbReference type="EMBL" id="REC65621.1"/>
    </source>
</evidence>
<accession>A0A3D9CIP1</accession>
<evidence type="ECO:0008006" key="4">
    <source>
        <dbReference type="Google" id="ProtNLM"/>
    </source>
</evidence>
<comment type="caution">
    <text evidence="2">The sequence shown here is derived from an EMBL/GenBank/DDBJ whole genome shotgun (WGS) entry which is preliminary data.</text>
</comment>
<reference evidence="2 3" key="1">
    <citation type="journal article" date="2007" name="Int. J. Syst. Evol. Microbiol.">
        <title>Chryseobacterium flavum sp. nov., isolated from polluted soil.</title>
        <authorList>
            <person name="Zhou Y."/>
            <person name="Dong J."/>
            <person name="Wang X."/>
            <person name="Huang X."/>
            <person name="Zhang K.Y."/>
            <person name="Zhang Y.Q."/>
            <person name="Guo Y.F."/>
            <person name="Lai R."/>
            <person name="Li W.J."/>
        </authorList>
    </citation>
    <scope>NUCLEOTIDE SEQUENCE [LARGE SCALE GENOMIC DNA]</scope>
    <source>
        <strain evidence="2 3">KCTC 12877</strain>
    </source>
</reference>
<feature type="transmembrane region" description="Helical" evidence="1">
    <location>
        <begin position="96"/>
        <end position="112"/>
    </location>
</feature>
<evidence type="ECO:0000256" key="1">
    <source>
        <dbReference type="SAM" id="Phobius"/>
    </source>
</evidence>
<dbReference type="AlphaFoldDB" id="A0A3D9CIP1"/>
<keyword evidence="3" id="KW-1185">Reference proteome</keyword>
<keyword evidence="1" id="KW-0812">Transmembrane</keyword>
<sequence length="129" mass="15235">MGKSMSHWFLGGLLVWVMIIIFRRNHIYIPLINDHLTDLITIPMYCYLIEYIINNIPGFKYNWKPDLKFVLISVIYISFLFEVICPELSENFTGDIFDVFSYFIGGTAYYYFRNTFFFSGNKKSADTDS</sequence>